<organism evidence="11 12">
    <name type="scientific">Candidatus Avelusimicrobium gallicola</name>
    <dbReference type="NCBI Taxonomy" id="2562704"/>
    <lineage>
        <taxon>Bacteria</taxon>
        <taxon>Pseudomonadati</taxon>
        <taxon>Elusimicrobiota</taxon>
        <taxon>Elusimicrobia</taxon>
        <taxon>Elusimicrobiales</taxon>
        <taxon>Elusimicrobiaceae</taxon>
        <taxon>Candidatus Avelusimicrobium</taxon>
    </lineage>
</organism>
<dbReference type="EMBL" id="SUVG01000006">
    <property type="protein sequence ID" value="MBE6421628.1"/>
    <property type="molecule type" value="Genomic_DNA"/>
</dbReference>
<evidence type="ECO:0000256" key="4">
    <source>
        <dbReference type="ARBA" id="ARBA00022490"/>
    </source>
</evidence>
<comment type="catalytic activity">
    <reaction evidence="8 9">
        <text>(2S,6S)-2,6-diaminopimelate = meso-2,6-diaminopimelate</text>
        <dbReference type="Rhea" id="RHEA:15393"/>
        <dbReference type="ChEBI" id="CHEBI:57609"/>
        <dbReference type="ChEBI" id="CHEBI:57791"/>
        <dbReference type="EC" id="5.1.1.7"/>
    </reaction>
</comment>
<comment type="subunit">
    <text evidence="9">Homodimer.</text>
</comment>
<keyword evidence="6 9" id="KW-0457">Lysine biosynthesis</keyword>
<dbReference type="PANTHER" id="PTHR31689:SF0">
    <property type="entry name" value="DIAMINOPIMELATE EPIMERASE"/>
    <property type="match status" value="1"/>
</dbReference>
<feature type="site" description="Could be important to modulate the pK values of the two catalytic cysteine residues" evidence="9">
    <location>
        <position position="162"/>
    </location>
</feature>
<protein>
    <recommendedName>
        <fullName evidence="3 9">Diaminopimelate epimerase</fullName>
        <shortName evidence="9">DAP epimerase</shortName>
        <ecNumber evidence="3 9">5.1.1.7</ecNumber>
    </recommendedName>
    <alternativeName>
        <fullName evidence="9">PLP-independent amino acid racemase</fullName>
    </alternativeName>
</protein>
<evidence type="ECO:0000313" key="12">
    <source>
        <dbReference type="Proteomes" id="UP000725649"/>
    </source>
</evidence>
<gene>
    <name evidence="9" type="primary">dapF</name>
    <name evidence="11" type="ORF">E7027_05855</name>
</gene>
<feature type="binding site" evidence="9">
    <location>
        <begin position="73"/>
        <end position="74"/>
    </location>
    <ligand>
        <name>substrate</name>
    </ligand>
</feature>
<dbReference type="InterPro" id="IPR001653">
    <property type="entry name" value="DAP_epimerase_DapF"/>
</dbReference>
<accession>A0A928DPJ5</accession>
<dbReference type="NCBIfam" id="TIGR00652">
    <property type="entry name" value="DapF"/>
    <property type="match status" value="1"/>
</dbReference>
<feature type="binding site" evidence="9">
    <location>
        <begin position="221"/>
        <end position="222"/>
    </location>
    <ligand>
        <name>substrate</name>
    </ligand>
</feature>
<proteinExistence type="inferred from homology"/>
<comment type="caution">
    <text evidence="11">The sequence shown here is derived from an EMBL/GenBank/DDBJ whole genome shotgun (WGS) entry which is preliminary data.</text>
</comment>
<evidence type="ECO:0000256" key="10">
    <source>
        <dbReference type="PROSITE-ProRule" id="PRU10125"/>
    </source>
</evidence>
<comment type="subcellular location">
    <subcellularLocation>
        <location evidence="9">Cytoplasm</location>
    </subcellularLocation>
</comment>
<dbReference type="AlphaFoldDB" id="A0A928DPJ5"/>
<dbReference type="GO" id="GO:0009089">
    <property type="term" value="P:lysine biosynthetic process via diaminopimelate"/>
    <property type="evidence" value="ECO:0007669"/>
    <property type="project" value="UniProtKB-UniRule"/>
</dbReference>
<feature type="active site" description="Proton donor" evidence="9">
    <location>
        <position position="72"/>
    </location>
</feature>
<evidence type="ECO:0000256" key="2">
    <source>
        <dbReference type="ARBA" id="ARBA00010219"/>
    </source>
</evidence>
<comment type="function">
    <text evidence="9">Catalyzes the stereoinversion of LL-2,6-diaminopimelate (L,L-DAP) to meso-diaminopimelate (meso-DAP), a precursor of L-lysine and an essential component of the bacterial peptidoglycan.</text>
</comment>
<dbReference type="HAMAP" id="MF_00197">
    <property type="entry name" value="DAP_epimerase"/>
    <property type="match status" value="1"/>
</dbReference>
<sequence>MNFTKYTGLGNDFVFLDGQTALGVKDPFSLAVKICDRHFGVGADGLVLLLPSTVADIKMRIINSDGSEAEMCGNASRCVALHLYRKGIVKKKQISLETLAGLIHTEIINEFSGLVRVNMGVPRLFRKEIPMQGPEDETAIAVPVSAGEKEFFGTAVSMGNPHFVTFVEKAAEVPLSVWGPQLETHPDFPRKTNVEFVEIVDDKTVRMRVWERGAGVTKACGTGACATAVACILNGKTAKQVTVRLDGGDLLIEWPNQEEIFMTGPATEVFAGEYKGYL</sequence>
<evidence type="ECO:0000256" key="1">
    <source>
        <dbReference type="ARBA" id="ARBA00005196"/>
    </source>
</evidence>
<dbReference type="GO" id="GO:0005829">
    <property type="term" value="C:cytosol"/>
    <property type="evidence" value="ECO:0007669"/>
    <property type="project" value="TreeGrafter"/>
</dbReference>
<evidence type="ECO:0000256" key="3">
    <source>
        <dbReference type="ARBA" id="ARBA00013080"/>
    </source>
</evidence>
<feature type="binding site" evidence="9">
    <location>
        <position position="160"/>
    </location>
    <ligand>
        <name>substrate</name>
    </ligand>
</feature>
<evidence type="ECO:0000256" key="8">
    <source>
        <dbReference type="ARBA" id="ARBA00051712"/>
    </source>
</evidence>
<evidence type="ECO:0000313" key="11">
    <source>
        <dbReference type="EMBL" id="MBE6421628.1"/>
    </source>
</evidence>
<keyword evidence="7 9" id="KW-0413">Isomerase</keyword>
<feature type="active site" description="Proton acceptor" evidence="9">
    <location>
        <position position="220"/>
    </location>
</feature>
<comment type="pathway">
    <text evidence="1 9">Amino-acid biosynthesis; L-lysine biosynthesis via DAP pathway; DL-2,6-diaminopimelate from LL-2,6-diaminopimelate: step 1/1.</text>
</comment>
<dbReference type="GO" id="GO:0008837">
    <property type="term" value="F:diaminopimelate epimerase activity"/>
    <property type="evidence" value="ECO:0007669"/>
    <property type="project" value="UniProtKB-UniRule"/>
</dbReference>
<name>A0A928DPJ5_9BACT</name>
<dbReference type="PANTHER" id="PTHR31689">
    <property type="entry name" value="DIAMINOPIMELATE EPIMERASE, CHLOROPLASTIC"/>
    <property type="match status" value="1"/>
</dbReference>
<evidence type="ECO:0000256" key="9">
    <source>
        <dbReference type="HAMAP-Rule" id="MF_00197"/>
    </source>
</evidence>
<dbReference type="FunFam" id="3.10.310.10:FF:000004">
    <property type="entry name" value="Diaminopimelate epimerase"/>
    <property type="match status" value="1"/>
</dbReference>
<feature type="binding site" evidence="9">
    <location>
        <position position="63"/>
    </location>
    <ligand>
        <name>substrate</name>
    </ligand>
</feature>
<dbReference type="Pfam" id="PF01678">
    <property type="entry name" value="DAP_epimerase"/>
    <property type="match status" value="2"/>
</dbReference>
<dbReference type="InterPro" id="IPR018510">
    <property type="entry name" value="DAP_epimerase_AS"/>
</dbReference>
<evidence type="ECO:0000256" key="5">
    <source>
        <dbReference type="ARBA" id="ARBA00022605"/>
    </source>
</evidence>
<dbReference type="SUPFAM" id="SSF54506">
    <property type="entry name" value="Diaminopimelate epimerase-like"/>
    <property type="match status" value="2"/>
</dbReference>
<feature type="binding site" evidence="9">
    <location>
        <position position="193"/>
    </location>
    <ligand>
        <name>substrate</name>
    </ligand>
</feature>
<dbReference type="EC" id="5.1.1.7" evidence="3 9"/>
<feature type="site" description="Could be important to modulate the pK values of the two catalytic cysteine residues" evidence="9">
    <location>
        <position position="211"/>
    </location>
</feature>
<feature type="binding site" evidence="9">
    <location>
        <begin position="211"/>
        <end position="212"/>
    </location>
    <ligand>
        <name>substrate</name>
    </ligand>
</feature>
<reference evidence="11" key="1">
    <citation type="submission" date="2019-04" db="EMBL/GenBank/DDBJ databases">
        <title>Evolution of Biomass-Degrading Anaerobic Consortia Revealed by Metagenomics.</title>
        <authorList>
            <person name="Peng X."/>
        </authorList>
    </citation>
    <scope>NUCLEOTIDE SEQUENCE</scope>
    <source>
        <strain evidence="11">SIG66</strain>
    </source>
</reference>
<comment type="caution">
    <text evidence="9">Lacks conserved residue(s) required for the propagation of feature annotation.</text>
</comment>
<evidence type="ECO:0000256" key="7">
    <source>
        <dbReference type="ARBA" id="ARBA00023235"/>
    </source>
</evidence>
<keyword evidence="5 9" id="KW-0028">Amino-acid biosynthesis</keyword>
<feature type="active site" evidence="10">
    <location>
        <position position="72"/>
    </location>
</feature>
<dbReference type="Proteomes" id="UP000725649">
    <property type="component" value="Unassembled WGS sequence"/>
</dbReference>
<feature type="binding site" evidence="9">
    <location>
        <position position="11"/>
    </location>
    <ligand>
        <name>substrate</name>
    </ligand>
</feature>
<keyword evidence="4 9" id="KW-0963">Cytoplasm</keyword>
<dbReference type="PROSITE" id="PS01326">
    <property type="entry name" value="DAP_EPIMERASE"/>
    <property type="match status" value="1"/>
</dbReference>
<evidence type="ECO:0000256" key="6">
    <source>
        <dbReference type="ARBA" id="ARBA00023154"/>
    </source>
</evidence>
<comment type="similarity">
    <text evidence="2 9">Belongs to the diaminopimelate epimerase family.</text>
</comment>
<dbReference type="Gene3D" id="3.10.310.10">
    <property type="entry name" value="Diaminopimelate Epimerase, Chain A, domain 1"/>
    <property type="match status" value="2"/>
</dbReference>